<dbReference type="EMBL" id="FRAR01000004">
    <property type="protein sequence ID" value="SHJ93494.1"/>
    <property type="molecule type" value="Genomic_DNA"/>
</dbReference>
<evidence type="ECO:0000256" key="2">
    <source>
        <dbReference type="ARBA" id="ARBA00022801"/>
    </source>
</evidence>
<dbReference type="PANTHER" id="PTHR11845">
    <property type="entry name" value="5'-DEOXYNUCLEOTIDASE HDDC2"/>
    <property type="match status" value="1"/>
</dbReference>
<dbReference type="Proteomes" id="UP000183997">
    <property type="component" value="Unassembled WGS sequence"/>
</dbReference>
<keyword evidence="1" id="KW-0479">Metal-binding</keyword>
<reference evidence="5" key="1">
    <citation type="submission" date="2016-11" db="EMBL/GenBank/DDBJ databases">
        <authorList>
            <person name="Varghese N."/>
            <person name="Submissions S."/>
        </authorList>
    </citation>
    <scope>NUCLEOTIDE SEQUENCE [LARGE SCALE GENOMIC DNA]</scope>
    <source>
        <strain evidence="5">DSM 10349</strain>
    </source>
</reference>
<dbReference type="InterPro" id="IPR039356">
    <property type="entry name" value="YfbR/HDDC2"/>
</dbReference>
<sequence length="197" mass="22719">MVSERLSKQLAFIVEIDKLKQILRQSVVTGSVRNENDAEHSWHLAVMAILLSEYASTKEIDILRVVKMVLIHDLVEIDAGDTFCYDAKGYEDKAQREQKAADRLFNLLPSDQASEIMELWREFEDLTTPEARFAACLDRIQPLLLNYHTNGHTWKKPGVTSQMVYQRNAVVEENAPELYDYVKEIIESSINKGYLQR</sequence>
<dbReference type="GO" id="GO:0005737">
    <property type="term" value="C:cytoplasm"/>
    <property type="evidence" value="ECO:0007669"/>
    <property type="project" value="TreeGrafter"/>
</dbReference>
<evidence type="ECO:0000256" key="1">
    <source>
        <dbReference type="ARBA" id="ARBA00022723"/>
    </source>
</evidence>
<dbReference type="PANTHER" id="PTHR11845:SF13">
    <property type="entry name" value="5'-DEOXYNUCLEOTIDASE HDDC2"/>
    <property type="match status" value="1"/>
</dbReference>
<dbReference type="SUPFAM" id="SSF109604">
    <property type="entry name" value="HD-domain/PDEase-like"/>
    <property type="match status" value="1"/>
</dbReference>
<feature type="domain" description="HD" evidence="3">
    <location>
        <begin position="16"/>
        <end position="178"/>
    </location>
</feature>
<dbReference type="STRING" id="1121421.SAMN02745123_00059"/>
<protein>
    <submittedName>
        <fullName evidence="4">Putative hydrolases of HD superfamily</fullName>
    </submittedName>
</protein>
<organism evidence="4 5">
    <name type="scientific">Desulforamulus aeronauticus DSM 10349</name>
    <dbReference type="NCBI Taxonomy" id="1121421"/>
    <lineage>
        <taxon>Bacteria</taxon>
        <taxon>Bacillati</taxon>
        <taxon>Bacillota</taxon>
        <taxon>Clostridia</taxon>
        <taxon>Eubacteriales</taxon>
        <taxon>Peptococcaceae</taxon>
        <taxon>Desulforamulus</taxon>
    </lineage>
</organism>
<evidence type="ECO:0000313" key="5">
    <source>
        <dbReference type="Proteomes" id="UP000183997"/>
    </source>
</evidence>
<evidence type="ECO:0000313" key="4">
    <source>
        <dbReference type="EMBL" id="SHJ93494.1"/>
    </source>
</evidence>
<evidence type="ECO:0000259" key="3">
    <source>
        <dbReference type="Pfam" id="PF13023"/>
    </source>
</evidence>
<proteinExistence type="predicted"/>
<dbReference type="OrthoDB" id="9796032at2"/>
<dbReference type="GO" id="GO:0002953">
    <property type="term" value="F:5'-deoxynucleotidase activity"/>
    <property type="evidence" value="ECO:0007669"/>
    <property type="project" value="InterPro"/>
</dbReference>
<name>A0A1M6NCZ8_9FIRM</name>
<dbReference type="AlphaFoldDB" id="A0A1M6NCZ8"/>
<dbReference type="InterPro" id="IPR006674">
    <property type="entry name" value="HD_domain"/>
</dbReference>
<gene>
    <name evidence="4" type="ORF">SAMN02745123_00059</name>
</gene>
<dbReference type="Pfam" id="PF13023">
    <property type="entry name" value="HD_3"/>
    <property type="match status" value="1"/>
</dbReference>
<keyword evidence="2 4" id="KW-0378">Hydrolase</keyword>
<accession>A0A1M6NCZ8</accession>
<dbReference type="RefSeq" id="WP_072910282.1">
    <property type="nucleotide sequence ID" value="NZ_FRAR01000004.1"/>
</dbReference>
<keyword evidence="5" id="KW-1185">Reference proteome</keyword>
<dbReference type="GO" id="GO:0046872">
    <property type="term" value="F:metal ion binding"/>
    <property type="evidence" value="ECO:0007669"/>
    <property type="project" value="UniProtKB-KW"/>
</dbReference>
<dbReference type="Gene3D" id="1.10.3210.10">
    <property type="entry name" value="Hypothetical protein af1432"/>
    <property type="match status" value="1"/>
</dbReference>